<dbReference type="Proteomes" id="UP001239111">
    <property type="component" value="Chromosome 2"/>
</dbReference>
<organism evidence="1 2">
    <name type="scientific">Eretmocerus hayati</name>
    <dbReference type="NCBI Taxonomy" id="131215"/>
    <lineage>
        <taxon>Eukaryota</taxon>
        <taxon>Metazoa</taxon>
        <taxon>Ecdysozoa</taxon>
        <taxon>Arthropoda</taxon>
        <taxon>Hexapoda</taxon>
        <taxon>Insecta</taxon>
        <taxon>Pterygota</taxon>
        <taxon>Neoptera</taxon>
        <taxon>Endopterygota</taxon>
        <taxon>Hymenoptera</taxon>
        <taxon>Apocrita</taxon>
        <taxon>Proctotrupomorpha</taxon>
        <taxon>Chalcidoidea</taxon>
        <taxon>Aphelinidae</taxon>
        <taxon>Aphelininae</taxon>
        <taxon>Eretmocerus</taxon>
    </lineage>
</organism>
<gene>
    <name evidence="1" type="ORF">QAD02_011241</name>
</gene>
<protein>
    <submittedName>
        <fullName evidence="1">Uncharacterized protein</fullName>
    </submittedName>
</protein>
<reference evidence="1" key="1">
    <citation type="submission" date="2023-04" db="EMBL/GenBank/DDBJ databases">
        <title>A chromosome-level genome assembly of the parasitoid wasp Eretmocerus hayati.</title>
        <authorList>
            <person name="Zhong Y."/>
            <person name="Liu S."/>
            <person name="Liu Y."/>
        </authorList>
    </citation>
    <scope>NUCLEOTIDE SEQUENCE</scope>
    <source>
        <strain evidence="1">ZJU_SS_LIU_2023</strain>
    </source>
</reference>
<name>A0ACC2NW74_9HYME</name>
<keyword evidence="2" id="KW-1185">Reference proteome</keyword>
<proteinExistence type="predicted"/>
<dbReference type="EMBL" id="CM056742">
    <property type="protein sequence ID" value="KAJ8675455.1"/>
    <property type="molecule type" value="Genomic_DNA"/>
</dbReference>
<evidence type="ECO:0000313" key="2">
    <source>
        <dbReference type="Proteomes" id="UP001239111"/>
    </source>
</evidence>
<evidence type="ECO:0000313" key="1">
    <source>
        <dbReference type="EMBL" id="KAJ8675455.1"/>
    </source>
</evidence>
<comment type="caution">
    <text evidence="1">The sequence shown here is derived from an EMBL/GenBank/DDBJ whole genome shotgun (WGS) entry which is preliminary data.</text>
</comment>
<accession>A0ACC2NW74</accession>
<sequence>MAPILLGALLCAHCGVLAQDSPLDIYSPKRLISAERLYPLERRGGSPSGGASSGGSGGGGNMGSSFIRFGRASDSAVNQPHTRSDVIIRYGRDGSFGGRLNRLRQERARRLARLAMICAASQENDSAPSSTEERIIREICRDAPAHPTVPDFV</sequence>